<name>A0A853F6Q8_9GAMM</name>
<organism evidence="3 4">
    <name type="scientific">Candidatus Thiodubiliella endoseptemdiera</name>
    <dbReference type="NCBI Taxonomy" id="2738886"/>
    <lineage>
        <taxon>Bacteria</taxon>
        <taxon>Pseudomonadati</taxon>
        <taxon>Pseudomonadota</taxon>
        <taxon>Gammaproteobacteria</taxon>
        <taxon>Candidatus Pseudothioglobaceae</taxon>
        <taxon>Candidatus Thiodubiliella</taxon>
    </lineage>
</organism>
<feature type="domain" description="Rhodanese" evidence="2">
    <location>
        <begin position="32"/>
        <end position="134"/>
    </location>
</feature>
<dbReference type="Pfam" id="PF00581">
    <property type="entry name" value="Rhodanese"/>
    <property type="match status" value="1"/>
</dbReference>
<feature type="chain" id="PRO_5032291005" evidence="1">
    <location>
        <begin position="19"/>
        <end position="147"/>
    </location>
</feature>
<gene>
    <name evidence="3" type="ORF">H0A76_10205</name>
</gene>
<keyword evidence="1" id="KW-0732">Signal</keyword>
<dbReference type="PROSITE" id="PS50206">
    <property type="entry name" value="RHODANESE_3"/>
    <property type="match status" value="1"/>
</dbReference>
<dbReference type="CDD" id="cd00158">
    <property type="entry name" value="RHOD"/>
    <property type="match status" value="1"/>
</dbReference>
<evidence type="ECO:0000313" key="3">
    <source>
        <dbReference type="EMBL" id="NYT28209.1"/>
    </source>
</evidence>
<evidence type="ECO:0000259" key="2">
    <source>
        <dbReference type="PROSITE" id="PS50206"/>
    </source>
</evidence>
<dbReference type="InterPro" id="IPR036873">
    <property type="entry name" value="Rhodanese-like_dom_sf"/>
</dbReference>
<dbReference type="AlphaFoldDB" id="A0A853F6Q8"/>
<dbReference type="InterPro" id="IPR001763">
    <property type="entry name" value="Rhodanese-like_dom"/>
</dbReference>
<dbReference type="EMBL" id="JACCHT010000002">
    <property type="protein sequence ID" value="NYT28209.1"/>
    <property type="molecule type" value="Genomic_DNA"/>
</dbReference>
<comment type="caution">
    <text evidence="3">The sequence shown here is derived from an EMBL/GenBank/DDBJ whole genome shotgun (WGS) entry which is preliminary data.</text>
</comment>
<sequence>MKKLISMFLLLFSLNVIADFTTLSTKQVQAKIAEGVAVIDVRRQDEYERYGIIKGAYKLTFFDHRGNYNVQKWLKDLSRIIKTKDTPFILVCAHSNRTKTIGKFLNTKTDYKNIFELKGGINYGWIDKGLPTTKIPINNGKPWYQFW</sequence>
<accession>A0A853F6Q8</accession>
<protein>
    <submittedName>
        <fullName evidence="3">Rhodanese-like domain-containing protein</fullName>
    </submittedName>
</protein>
<dbReference type="Proteomes" id="UP000568751">
    <property type="component" value="Unassembled WGS sequence"/>
</dbReference>
<reference evidence="3 4" key="1">
    <citation type="submission" date="2020-05" db="EMBL/GenBank/DDBJ databases">
        <title>Horizontal transmission and recombination maintain forever young bacterial symbiont genomes.</title>
        <authorList>
            <person name="Russell S.L."/>
            <person name="Pepper-Tunick E."/>
            <person name="Svedberg J."/>
            <person name="Byrne A."/>
            <person name="Ruelas Castillo J."/>
            <person name="Vollmers C."/>
            <person name="Beinart R.A."/>
            <person name="Corbett-Detig R."/>
        </authorList>
    </citation>
    <scope>NUCLEOTIDE SEQUENCE [LARGE SCALE GENOMIC DNA]</scope>
    <source>
        <strain evidence="3">455</strain>
    </source>
</reference>
<feature type="signal peptide" evidence="1">
    <location>
        <begin position="1"/>
        <end position="18"/>
    </location>
</feature>
<dbReference type="RefSeq" id="WP_369151049.1">
    <property type="nucleotide sequence ID" value="NZ_OZ156463.1"/>
</dbReference>
<evidence type="ECO:0000256" key="1">
    <source>
        <dbReference type="SAM" id="SignalP"/>
    </source>
</evidence>
<dbReference type="Gene3D" id="3.40.250.10">
    <property type="entry name" value="Rhodanese-like domain"/>
    <property type="match status" value="1"/>
</dbReference>
<proteinExistence type="predicted"/>
<evidence type="ECO:0000313" key="4">
    <source>
        <dbReference type="Proteomes" id="UP000568751"/>
    </source>
</evidence>
<dbReference type="SUPFAM" id="SSF52821">
    <property type="entry name" value="Rhodanese/Cell cycle control phosphatase"/>
    <property type="match status" value="1"/>
</dbReference>